<evidence type="ECO:0000256" key="1">
    <source>
        <dbReference type="ARBA" id="ARBA00003257"/>
    </source>
</evidence>
<evidence type="ECO:0000256" key="3">
    <source>
        <dbReference type="ARBA" id="ARBA00009025"/>
    </source>
</evidence>
<dbReference type="GO" id="GO:0042773">
    <property type="term" value="P:ATP synthesis coupled electron transport"/>
    <property type="evidence" value="ECO:0007669"/>
    <property type="project" value="InterPro"/>
</dbReference>
<keyword evidence="7 17" id="KW-0679">Respiratory chain</keyword>
<evidence type="ECO:0000256" key="16">
    <source>
        <dbReference type="ARBA" id="ARBA00049551"/>
    </source>
</evidence>
<feature type="transmembrane region" description="Helical" evidence="17">
    <location>
        <begin position="110"/>
        <end position="132"/>
    </location>
</feature>
<evidence type="ECO:0000256" key="2">
    <source>
        <dbReference type="ARBA" id="ARBA00004225"/>
    </source>
</evidence>
<evidence type="ECO:0000256" key="5">
    <source>
        <dbReference type="ARBA" id="ARBA00021006"/>
    </source>
</evidence>
<dbReference type="PANTHER" id="PTHR43507:SF20">
    <property type="entry name" value="NADH-UBIQUINONE OXIDOREDUCTASE CHAIN 4"/>
    <property type="match status" value="1"/>
</dbReference>
<keyword evidence="6 17" id="KW-0813">Transport</keyword>
<keyword evidence="10 17" id="KW-0249">Electron transport</keyword>
<evidence type="ECO:0000256" key="11">
    <source>
        <dbReference type="ARBA" id="ARBA00022989"/>
    </source>
</evidence>
<dbReference type="GeneID" id="14411497"/>
<evidence type="ECO:0000256" key="10">
    <source>
        <dbReference type="ARBA" id="ARBA00022982"/>
    </source>
</evidence>
<reference evidence="20" key="1">
    <citation type="journal article" date="2013" name="Mitochondrial DNA">
        <title>The complete mitochondrial genome of the codling moth Cydia pomonella (Lepidoptera: Tortricidae).</title>
        <authorList>
            <person name="Shi B.C."/>
            <person name="Liu W."/>
            <person name="Wei S.J."/>
        </authorList>
    </citation>
    <scope>NUCLEOTIDE SEQUENCE</scope>
</reference>
<evidence type="ECO:0000313" key="20">
    <source>
        <dbReference type="EMBL" id="AGC22881.1"/>
    </source>
</evidence>
<feature type="domain" description="NADH:ubiquinone oxidoreductase chain 4 N-terminal" evidence="19">
    <location>
        <begin position="1"/>
        <end position="103"/>
    </location>
</feature>
<dbReference type="PRINTS" id="PR01437">
    <property type="entry name" value="NUOXDRDTASE4"/>
</dbReference>
<keyword evidence="15 17" id="KW-0472">Membrane</keyword>
<feature type="transmembrane region" description="Helical" evidence="17">
    <location>
        <begin position="373"/>
        <end position="401"/>
    </location>
</feature>
<evidence type="ECO:0000256" key="12">
    <source>
        <dbReference type="ARBA" id="ARBA00023027"/>
    </source>
</evidence>
<dbReference type="AlphaFoldDB" id="L0MWF8"/>
<evidence type="ECO:0000256" key="8">
    <source>
        <dbReference type="ARBA" id="ARBA00022692"/>
    </source>
</evidence>
<evidence type="ECO:0000256" key="14">
    <source>
        <dbReference type="ARBA" id="ARBA00023128"/>
    </source>
</evidence>
<evidence type="ECO:0000256" key="7">
    <source>
        <dbReference type="ARBA" id="ARBA00022660"/>
    </source>
</evidence>
<keyword evidence="9" id="KW-1278">Translocase</keyword>
<keyword evidence="14 17" id="KW-0496">Mitochondrion</keyword>
<feature type="transmembrane region" description="Helical" evidence="17">
    <location>
        <begin position="273"/>
        <end position="295"/>
    </location>
</feature>
<dbReference type="InterPro" id="IPR000260">
    <property type="entry name" value="NADH4_N"/>
</dbReference>
<reference evidence="20" key="2">
    <citation type="submission" date="2013-01" db="EMBL/GenBank/DDBJ databases">
        <authorList>
            <person name="Wei S.-J."/>
            <person name="Liu W."/>
            <person name="Gong Y.-J."/>
            <person name="Shi B.-C."/>
            <person name="Zhu L."/>
        </authorList>
    </citation>
    <scope>NUCLEOTIDE SEQUENCE</scope>
</reference>
<evidence type="ECO:0000259" key="18">
    <source>
        <dbReference type="Pfam" id="PF00361"/>
    </source>
</evidence>
<feature type="transmembrane region" description="Helical" evidence="17">
    <location>
        <begin position="49"/>
        <end position="73"/>
    </location>
</feature>
<geneLocation type="mitochondrion" evidence="20"/>
<comment type="catalytic activity">
    <reaction evidence="16 17">
        <text>a ubiquinone + NADH + 5 H(+)(in) = a ubiquinol + NAD(+) + 4 H(+)(out)</text>
        <dbReference type="Rhea" id="RHEA:29091"/>
        <dbReference type="Rhea" id="RHEA-COMP:9565"/>
        <dbReference type="Rhea" id="RHEA-COMP:9566"/>
        <dbReference type="ChEBI" id="CHEBI:15378"/>
        <dbReference type="ChEBI" id="CHEBI:16389"/>
        <dbReference type="ChEBI" id="CHEBI:17976"/>
        <dbReference type="ChEBI" id="CHEBI:57540"/>
        <dbReference type="ChEBI" id="CHEBI:57945"/>
        <dbReference type="EC" id="7.1.1.2"/>
    </reaction>
</comment>
<sequence>MLKFLFMIIFMIPLCFLKNMFWLVQMFLFIMMFLFMNLSMSFYNFSNLSYMFGCDMISFGLILLSIWICSLMLMASENLLKVKFYVNFFLFNIIFLLVMLYMTFSVMNLFMFYLFFEGSLIPTLLLIMGWGYQPERIQAGLYLLFYTLFASLPLLLGIFFIFNSENYIMIYYLKFLNLDMYLLYFSMIMAFLVKMPMYFVHLWLPKAHVEAPVSGSMILAGIMLKLGGYGLLRVMIFMQQMGLKFNFIWIIISLLGGFYVSLNCFCQVDIKSLIAYSSVAHMSLVIGGIMTMSYWGFLGSYVLMIGHGLCSSGMFCLANINYERLHSRSLFINKGMMNFMPSMSLWWFLLMSSNMAAPPSLNLMGEIMLINSLMSWCWFSMIFLMLISFFSAGYSLYLYSYTQHGKYYCGIYSFYMGVSREYLMLLLHWLPLNILIMKIDYSMIWF</sequence>
<dbReference type="GO" id="GO:0048039">
    <property type="term" value="F:ubiquinone binding"/>
    <property type="evidence" value="ECO:0007669"/>
    <property type="project" value="TreeGrafter"/>
</dbReference>
<feature type="transmembrane region" description="Helical" evidence="17">
    <location>
        <begin position="422"/>
        <end position="444"/>
    </location>
</feature>
<dbReference type="InterPro" id="IPR001750">
    <property type="entry name" value="ND/Mrp_TM"/>
</dbReference>
<evidence type="ECO:0000256" key="17">
    <source>
        <dbReference type="RuleBase" id="RU003297"/>
    </source>
</evidence>
<comment type="similarity">
    <text evidence="3 17">Belongs to the complex I subunit 4 family.</text>
</comment>
<comment type="function">
    <text evidence="17">Core subunit of the mitochondrial membrane respiratory chain NADH dehydrogenase (Complex I) which catalyzes electron transfer from NADH through the respiratory chain, using ubiquinone as an electron acceptor. Essential for the catalytic activity and assembly of complex I.</text>
</comment>
<dbReference type="GO" id="GO:0003954">
    <property type="term" value="F:NADH dehydrogenase activity"/>
    <property type="evidence" value="ECO:0007669"/>
    <property type="project" value="TreeGrafter"/>
</dbReference>
<feature type="domain" description="NADH:quinone oxidoreductase/Mrp antiporter transmembrane" evidence="18">
    <location>
        <begin position="107"/>
        <end position="389"/>
    </location>
</feature>
<evidence type="ECO:0000256" key="6">
    <source>
        <dbReference type="ARBA" id="ARBA00022448"/>
    </source>
</evidence>
<dbReference type="RefSeq" id="YP_007316852.2">
    <property type="nucleotide sequence ID" value="NC_020003.2"/>
</dbReference>
<comment type="subcellular location">
    <subcellularLocation>
        <location evidence="2 17">Mitochondrion membrane</location>
        <topology evidence="2 17">Multi-pass membrane protein</topology>
    </subcellularLocation>
</comment>
<dbReference type="CTD" id="4538"/>
<dbReference type="Pfam" id="PF00361">
    <property type="entry name" value="Proton_antipo_M"/>
    <property type="match status" value="1"/>
</dbReference>
<feature type="transmembrane region" description="Helical" evidence="17">
    <location>
        <begin position="85"/>
        <end position="104"/>
    </location>
</feature>
<dbReference type="GO" id="GO:0015990">
    <property type="term" value="P:electron transport coupled proton transport"/>
    <property type="evidence" value="ECO:0007669"/>
    <property type="project" value="TreeGrafter"/>
</dbReference>
<evidence type="ECO:0000256" key="9">
    <source>
        <dbReference type="ARBA" id="ARBA00022967"/>
    </source>
</evidence>
<proteinExistence type="inferred from homology"/>
<gene>
    <name evidence="20" type="primary">ND4</name>
</gene>
<keyword evidence="8 17" id="KW-0812">Transmembrane</keyword>
<accession>L0MWF8</accession>
<feature type="transmembrane region" description="Helical" evidence="17">
    <location>
        <begin position="247"/>
        <end position="266"/>
    </location>
</feature>
<dbReference type="GO" id="GO:0008137">
    <property type="term" value="F:NADH dehydrogenase (ubiquinone) activity"/>
    <property type="evidence" value="ECO:0007669"/>
    <property type="project" value="UniProtKB-UniRule"/>
</dbReference>
<name>L0MWF8_CYDPO</name>
<evidence type="ECO:0000256" key="4">
    <source>
        <dbReference type="ARBA" id="ARBA00012944"/>
    </source>
</evidence>
<protein>
    <recommendedName>
        <fullName evidence="5 17">NADH-ubiquinone oxidoreductase chain 4</fullName>
        <ecNumber evidence="4 17">7.1.1.2</ecNumber>
    </recommendedName>
</protein>
<dbReference type="Pfam" id="PF01059">
    <property type="entry name" value="Oxidored_q5_N"/>
    <property type="match status" value="1"/>
</dbReference>
<dbReference type="EC" id="7.1.1.2" evidence="4 17"/>
<dbReference type="InterPro" id="IPR003918">
    <property type="entry name" value="NADH_UbQ_OxRdtase"/>
</dbReference>
<evidence type="ECO:0000256" key="13">
    <source>
        <dbReference type="ARBA" id="ARBA00023075"/>
    </source>
</evidence>
<comment type="function">
    <text evidence="1">Core subunit of the mitochondrial membrane respiratory chain NADH dehydrogenase (Complex I) that is believed to belong to the minimal assembly required for catalysis. Complex I functions in the transfer of electrons from NADH to the respiratory chain. The immediate electron acceptor for the enzyme is believed to be ubiquinone.</text>
</comment>
<dbReference type="PANTHER" id="PTHR43507">
    <property type="entry name" value="NADH-UBIQUINONE OXIDOREDUCTASE CHAIN 4"/>
    <property type="match status" value="1"/>
</dbReference>
<keyword evidence="13 17" id="KW-0830">Ubiquinone</keyword>
<keyword evidence="11 17" id="KW-1133">Transmembrane helix</keyword>
<organism evidence="20">
    <name type="scientific">Cydia pomonella</name>
    <name type="common">Codling moth</name>
    <dbReference type="NCBI Taxonomy" id="82600"/>
    <lineage>
        <taxon>Eukaryota</taxon>
        <taxon>Metazoa</taxon>
        <taxon>Ecdysozoa</taxon>
        <taxon>Arthropoda</taxon>
        <taxon>Hexapoda</taxon>
        <taxon>Insecta</taxon>
        <taxon>Pterygota</taxon>
        <taxon>Neoptera</taxon>
        <taxon>Endopterygota</taxon>
        <taxon>Lepidoptera</taxon>
        <taxon>Glossata</taxon>
        <taxon>Ditrysia</taxon>
        <taxon>Tortricoidea</taxon>
        <taxon>Tortricidae</taxon>
        <taxon>Olethreutinae</taxon>
        <taxon>Grapholitini</taxon>
        <taxon>Cydia</taxon>
    </lineage>
</organism>
<keyword evidence="12 17" id="KW-0520">NAD</keyword>
<feature type="transmembrane region" description="Helical" evidence="17">
    <location>
        <begin position="139"/>
        <end position="162"/>
    </location>
</feature>
<feature type="transmembrane region" description="Helical" evidence="17">
    <location>
        <begin position="216"/>
        <end position="235"/>
    </location>
</feature>
<evidence type="ECO:0000256" key="15">
    <source>
        <dbReference type="ARBA" id="ARBA00023136"/>
    </source>
</evidence>
<evidence type="ECO:0000259" key="19">
    <source>
        <dbReference type="Pfam" id="PF01059"/>
    </source>
</evidence>
<feature type="transmembrane region" description="Helical" evidence="17">
    <location>
        <begin position="301"/>
        <end position="322"/>
    </location>
</feature>
<dbReference type="GO" id="GO:0031966">
    <property type="term" value="C:mitochondrial membrane"/>
    <property type="evidence" value="ECO:0007669"/>
    <property type="project" value="UniProtKB-SubCell"/>
</dbReference>
<feature type="transmembrane region" description="Helical" evidence="17">
    <location>
        <begin position="182"/>
        <end position="204"/>
    </location>
</feature>
<dbReference type="EMBL" id="JX407107">
    <property type="protein sequence ID" value="AGC22881.1"/>
    <property type="molecule type" value="Genomic_DNA"/>
</dbReference>